<dbReference type="NCBIfam" id="NF033710">
    <property type="entry name" value="T9SS_OM_PorV"/>
    <property type="match status" value="1"/>
</dbReference>
<feature type="domain" description="Type IX secretion system protein PorV" evidence="2">
    <location>
        <begin position="32"/>
        <end position="269"/>
    </location>
</feature>
<dbReference type="Proteomes" id="UP000184225">
    <property type="component" value="Unassembled WGS sequence"/>
</dbReference>
<dbReference type="NCBIfam" id="NF033709">
    <property type="entry name" value="PorV_fam"/>
    <property type="match status" value="1"/>
</dbReference>
<dbReference type="OrthoDB" id="9758448at2"/>
<keyword evidence="4" id="KW-1185">Reference proteome</keyword>
<keyword evidence="1" id="KW-0732">Signal</keyword>
<evidence type="ECO:0000313" key="3">
    <source>
        <dbReference type="EMBL" id="SHJ16948.1"/>
    </source>
</evidence>
<protein>
    <recommendedName>
        <fullName evidence="2">Type IX secretion system protein PorV domain-containing protein</fullName>
    </recommendedName>
</protein>
<organism evidence="3 4">
    <name type="scientific">Mesonia phycicola</name>
    <dbReference type="NCBI Taxonomy" id="579105"/>
    <lineage>
        <taxon>Bacteria</taxon>
        <taxon>Pseudomonadati</taxon>
        <taxon>Bacteroidota</taxon>
        <taxon>Flavobacteriia</taxon>
        <taxon>Flavobacteriales</taxon>
        <taxon>Flavobacteriaceae</taxon>
        <taxon>Mesonia</taxon>
    </lineage>
</organism>
<dbReference type="RefSeq" id="WP_073153140.1">
    <property type="nucleotide sequence ID" value="NZ_FQYY01000009.1"/>
</dbReference>
<dbReference type="Pfam" id="PF19572">
    <property type="entry name" value="PorV"/>
    <property type="match status" value="1"/>
</dbReference>
<dbReference type="AlphaFoldDB" id="A0A1M6H439"/>
<dbReference type="InterPro" id="IPR045741">
    <property type="entry name" value="PorV"/>
</dbReference>
<feature type="signal peptide" evidence="1">
    <location>
        <begin position="1"/>
        <end position="20"/>
    </location>
</feature>
<evidence type="ECO:0000256" key="1">
    <source>
        <dbReference type="SAM" id="SignalP"/>
    </source>
</evidence>
<name>A0A1M6H439_9FLAO</name>
<evidence type="ECO:0000259" key="2">
    <source>
        <dbReference type="Pfam" id="PF19572"/>
    </source>
</evidence>
<reference evidence="3 4" key="1">
    <citation type="submission" date="2016-11" db="EMBL/GenBank/DDBJ databases">
        <authorList>
            <person name="Jaros S."/>
            <person name="Januszkiewicz K."/>
            <person name="Wedrychowicz H."/>
        </authorList>
    </citation>
    <scope>NUCLEOTIDE SEQUENCE [LARGE SCALE GENOMIC DNA]</scope>
    <source>
        <strain evidence="3 4">DSM 21425</strain>
    </source>
</reference>
<evidence type="ECO:0000313" key="4">
    <source>
        <dbReference type="Proteomes" id="UP000184225"/>
    </source>
</evidence>
<proteinExistence type="predicted"/>
<dbReference type="Gene3D" id="2.40.160.60">
    <property type="entry name" value="Outer membrane protein transport protein (OMPP1/FadL/TodX)"/>
    <property type="match status" value="1"/>
</dbReference>
<gene>
    <name evidence="3" type="ORF">SAMN04488096_109114</name>
</gene>
<dbReference type="STRING" id="579105.SAMN04488096_109114"/>
<sequence>MKTKIFTFITLCYISCGVYAQDDSETYTNGIDDRVITTAVPFLLISGDARASGLGDQGVATPVDAYSQQWNASKYAFAEKQSGIGVSYVPYLRELVTDINLGVLTYYNRLNERSAVAGSLRYFGQGEIELRDSPDQQPQIVEPNELGLDLSYALRLSERFSMAVTGRYIRSSLQIPTSTNDASAVNSFGVDISSFYQSEEIPYRDFDGRWRAGVSISNIGPKVKYDDAGSESFIPTNFKAGAGFDFILDADNTVGVYTEINKLLVPTPPELTYYSDGSGLTEESQQELDDYNNTSSFGAIFSSWGDAPDGLSEELKEITLSLGAEYWYRDSFSFRLGYFNESEVKGYRKYITMGAGFKYNITTIDVSYLFSTAKSVSNPLEGSLRFSLTFNFGEDYRER</sequence>
<feature type="chain" id="PRO_5009917965" description="Type IX secretion system protein PorV domain-containing protein" evidence="1">
    <location>
        <begin position="21"/>
        <end position="399"/>
    </location>
</feature>
<dbReference type="EMBL" id="FQYY01000009">
    <property type="protein sequence ID" value="SHJ16948.1"/>
    <property type="molecule type" value="Genomic_DNA"/>
</dbReference>
<dbReference type="InterPro" id="IPR047799">
    <property type="entry name" value="T9SS_OM_PorV"/>
</dbReference>
<accession>A0A1M6H439</accession>